<dbReference type="OrthoDB" id="7211155at2"/>
<reference evidence="3 4" key="1">
    <citation type="submission" date="2018-05" db="EMBL/GenBank/DDBJ databases">
        <title>Draft genome sequence of Rhodanobacter denitrificans Yn1 isolated from gold copper mine.</title>
        <authorList>
            <person name="Yang N."/>
            <person name="Mazhar H.S."/>
            <person name="Rensing C."/>
        </authorList>
    </citation>
    <scope>NUCLEOTIDE SEQUENCE [LARGE SCALE GENOMIC DNA]</scope>
    <source>
        <strain evidence="3 4">Yn1</strain>
    </source>
</reference>
<dbReference type="InterPro" id="IPR002347">
    <property type="entry name" value="SDR_fam"/>
</dbReference>
<proteinExistence type="inferred from homology"/>
<dbReference type="InterPro" id="IPR051122">
    <property type="entry name" value="SDR_DHRS6-like"/>
</dbReference>
<sequence>MSSKNGALQGKRVIVLGASRGVGREIVERASAVGARVLAVARQESGLAQLAKAMPGIDTLALDAAAEAAPENVFHQAKPDLLVICGGATPPVRPIPELNWAEFTVNWEVDAKMAFLFCREALRTPLAPGSVVVIIASGAGLGGSPISGGYAGAKRMQMFIAKYCQAESDRRELGIHFVALAPSRIMPETDLGQAAVNGYARYLGVPPEKFLENMGPRQSPSDVARAVLEVAVNPPSEAGSIFIISADGIAAAS</sequence>
<protein>
    <submittedName>
        <fullName evidence="3">SDR family NAD(P)-dependent oxidoreductase</fullName>
    </submittedName>
</protein>
<dbReference type="RefSeq" id="WP_114340729.1">
    <property type="nucleotide sequence ID" value="NZ_QFWQ01000003.1"/>
</dbReference>
<dbReference type="InterPro" id="IPR036291">
    <property type="entry name" value="NAD(P)-bd_dom_sf"/>
</dbReference>
<dbReference type="PANTHER" id="PTHR43477:SF1">
    <property type="entry name" value="DIHYDROANTICAPSIN 7-DEHYDROGENASE"/>
    <property type="match status" value="1"/>
</dbReference>
<evidence type="ECO:0000256" key="2">
    <source>
        <dbReference type="ARBA" id="ARBA00023002"/>
    </source>
</evidence>
<dbReference type="GO" id="GO:0016491">
    <property type="term" value="F:oxidoreductase activity"/>
    <property type="evidence" value="ECO:0007669"/>
    <property type="project" value="UniProtKB-KW"/>
</dbReference>
<dbReference type="CDD" id="cd05233">
    <property type="entry name" value="SDR_c"/>
    <property type="match status" value="1"/>
</dbReference>
<name>A0A368KFG5_9GAMM</name>
<comment type="similarity">
    <text evidence="1">Belongs to the short-chain dehydrogenases/reductases (SDR) family.</text>
</comment>
<dbReference type="EMBL" id="QFWQ01000003">
    <property type="protein sequence ID" value="RCS30649.1"/>
    <property type="molecule type" value="Genomic_DNA"/>
</dbReference>
<dbReference type="SUPFAM" id="SSF51735">
    <property type="entry name" value="NAD(P)-binding Rossmann-fold domains"/>
    <property type="match status" value="1"/>
</dbReference>
<dbReference type="PANTHER" id="PTHR43477">
    <property type="entry name" value="DIHYDROANTICAPSIN 7-DEHYDROGENASE"/>
    <property type="match status" value="1"/>
</dbReference>
<keyword evidence="4" id="KW-1185">Reference proteome</keyword>
<comment type="caution">
    <text evidence="3">The sequence shown here is derived from an EMBL/GenBank/DDBJ whole genome shotgun (WGS) entry which is preliminary data.</text>
</comment>
<keyword evidence="2" id="KW-0560">Oxidoreductase</keyword>
<dbReference type="Pfam" id="PF00106">
    <property type="entry name" value="adh_short"/>
    <property type="match status" value="1"/>
</dbReference>
<dbReference type="Gene3D" id="3.40.50.720">
    <property type="entry name" value="NAD(P)-binding Rossmann-like Domain"/>
    <property type="match status" value="1"/>
</dbReference>
<evidence type="ECO:0000313" key="3">
    <source>
        <dbReference type="EMBL" id="RCS30649.1"/>
    </source>
</evidence>
<evidence type="ECO:0000313" key="4">
    <source>
        <dbReference type="Proteomes" id="UP000252387"/>
    </source>
</evidence>
<organism evidence="3 4">
    <name type="scientific">Rhodanobacter denitrificans</name>
    <dbReference type="NCBI Taxonomy" id="666685"/>
    <lineage>
        <taxon>Bacteria</taxon>
        <taxon>Pseudomonadati</taxon>
        <taxon>Pseudomonadota</taxon>
        <taxon>Gammaproteobacteria</taxon>
        <taxon>Lysobacterales</taxon>
        <taxon>Rhodanobacteraceae</taxon>
        <taxon>Rhodanobacter</taxon>
    </lineage>
</organism>
<dbReference type="Proteomes" id="UP000252387">
    <property type="component" value="Unassembled WGS sequence"/>
</dbReference>
<evidence type="ECO:0000256" key="1">
    <source>
        <dbReference type="ARBA" id="ARBA00006484"/>
    </source>
</evidence>
<gene>
    <name evidence="3" type="ORF">DEO45_02385</name>
</gene>
<dbReference type="AlphaFoldDB" id="A0A368KFG5"/>
<accession>A0A368KFG5</accession>